<dbReference type="STRING" id="1314751.GCA_001591425_03975"/>
<dbReference type="Proteomes" id="UP000215224">
    <property type="component" value="Chromosome"/>
</dbReference>
<gene>
    <name evidence="2" type="ORF">BC6307_20370</name>
</gene>
<proteinExistence type="predicted"/>
<protein>
    <submittedName>
        <fullName evidence="2">Uncharacterized protein</fullName>
    </submittedName>
</protein>
<dbReference type="EMBL" id="CP018866">
    <property type="protein sequence ID" value="AST93453.1"/>
    <property type="molecule type" value="Genomic_DNA"/>
</dbReference>
<keyword evidence="1" id="KW-0472">Membrane</keyword>
<name>A0A223KVQ4_9BACI</name>
<feature type="transmembrane region" description="Helical" evidence="1">
    <location>
        <begin position="169"/>
        <end position="188"/>
    </location>
</feature>
<feature type="transmembrane region" description="Helical" evidence="1">
    <location>
        <begin position="124"/>
        <end position="148"/>
    </location>
</feature>
<reference evidence="2" key="1">
    <citation type="submission" date="2016-12" db="EMBL/GenBank/DDBJ databases">
        <title>The whole genome sequencing and assembly of Bacillus cohnii DSM 6307T strain.</title>
        <authorList>
            <person name="Lee Y.-J."/>
            <person name="Yi H."/>
            <person name="Bahn Y.-S."/>
            <person name="Kim J.F."/>
            <person name="Lee D.-W."/>
        </authorList>
    </citation>
    <scope>NUCLEOTIDE SEQUENCE [LARGE SCALE GENOMIC DNA]</scope>
    <source>
        <strain evidence="2">DSM 6307</strain>
    </source>
</reference>
<feature type="transmembrane region" description="Helical" evidence="1">
    <location>
        <begin position="61"/>
        <end position="82"/>
    </location>
</feature>
<feature type="transmembrane region" description="Helical" evidence="1">
    <location>
        <begin position="30"/>
        <end position="49"/>
    </location>
</feature>
<evidence type="ECO:0000256" key="1">
    <source>
        <dbReference type="SAM" id="Phobius"/>
    </source>
</evidence>
<organism evidence="2 3">
    <name type="scientific">Sutcliffiella cohnii</name>
    <dbReference type="NCBI Taxonomy" id="33932"/>
    <lineage>
        <taxon>Bacteria</taxon>
        <taxon>Bacillati</taxon>
        <taxon>Bacillota</taxon>
        <taxon>Bacilli</taxon>
        <taxon>Bacillales</taxon>
        <taxon>Bacillaceae</taxon>
        <taxon>Sutcliffiella</taxon>
    </lineage>
</organism>
<dbReference type="KEGG" id="bcoh:BC6307_20370"/>
<evidence type="ECO:0000313" key="3">
    <source>
        <dbReference type="Proteomes" id="UP000215224"/>
    </source>
</evidence>
<feature type="transmembrane region" description="Helical" evidence="1">
    <location>
        <begin position="208"/>
        <end position="231"/>
    </location>
</feature>
<evidence type="ECO:0000313" key="2">
    <source>
        <dbReference type="EMBL" id="AST93453.1"/>
    </source>
</evidence>
<dbReference type="AlphaFoldDB" id="A0A223KVQ4"/>
<keyword evidence="3" id="KW-1185">Reference proteome</keyword>
<keyword evidence="1" id="KW-1133">Transmembrane helix</keyword>
<accession>A0A223KVQ4</accession>
<feature type="transmembrane region" description="Helical" evidence="1">
    <location>
        <begin position="94"/>
        <end position="112"/>
    </location>
</feature>
<dbReference type="RefSeq" id="WP_066419972.1">
    <property type="nucleotide sequence ID" value="NZ_CP018866.1"/>
</dbReference>
<sequence length="254" mass="29124">MLKKYNEEDFMLFDDIATDRLYPPNISGGLLGVLMYSAVMNAVLLFARWQSPNIIHPSWNIIVPVSISILIVQAVITFYYFHEKRAFTFQRFQSIFLCFVTIKMSLEGYYIFFTAYEDKSVPTYVGQLGTSIMLGGIVFLILSIIRAVNRVKDGHFREGGNGILNFSQSKSYVSIPIIFGLTMVGGAIPKMLENSLYPFTIMLELYFILLLVSLIQYAIALVWPEFLLLAYCKFKFKSFYIEPPESIKHDTNNE</sequence>
<keyword evidence="1" id="KW-0812">Transmembrane</keyword>